<dbReference type="EMBL" id="JACIEZ010000003">
    <property type="protein sequence ID" value="MBB4064880.1"/>
    <property type="molecule type" value="Genomic_DNA"/>
</dbReference>
<organism evidence="2 3">
    <name type="scientific">Gellertiella hungarica</name>
    <dbReference type="NCBI Taxonomy" id="1572859"/>
    <lineage>
        <taxon>Bacteria</taxon>
        <taxon>Pseudomonadati</taxon>
        <taxon>Pseudomonadota</taxon>
        <taxon>Alphaproteobacteria</taxon>
        <taxon>Hyphomicrobiales</taxon>
        <taxon>Rhizobiaceae</taxon>
        <taxon>Gellertiella</taxon>
    </lineage>
</organism>
<protein>
    <recommendedName>
        <fullName evidence="4">Transmembrane anchored protein</fullName>
    </recommendedName>
</protein>
<dbReference type="AlphaFoldDB" id="A0A7W6NJY2"/>
<gene>
    <name evidence="2" type="ORF">GGR23_002067</name>
</gene>
<sequence>MSHSASIPASLEEEPLISNRFLLKSLAYLAAMAAMTGALVLGGHWAGKKINLAGHTDSREVRTIDIGPDRLLLPSNVIRFETQRRNGTAERVDLYLSWPDMEGYTREHADRFNDLSKSRRLIFVQITQSVMSRDMSGRVEPIYSHYFRGNPQDAGNGLTLHHFAPEAGYQDDVLLTAPRAGQPDFAVRCILPKTPQEATSGDCQRDIGAGKDLSVLYRFSSDLLPEWEALDRAVAAFVAAHMGKPKGEKR</sequence>
<comment type="caution">
    <text evidence="2">The sequence shown here is derived from an EMBL/GenBank/DDBJ whole genome shotgun (WGS) entry which is preliminary data.</text>
</comment>
<accession>A0A7W6NJY2</accession>
<evidence type="ECO:0000256" key="1">
    <source>
        <dbReference type="SAM" id="Phobius"/>
    </source>
</evidence>
<evidence type="ECO:0000313" key="3">
    <source>
        <dbReference type="Proteomes" id="UP000528286"/>
    </source>
</evidence>
<proteinExistence type="predicted"/>
<keyword evidence="1" id="KW-1133">Transmembrane helix</keyword>
<dbReference type="Proteomes" id="UP000528286">
    <property type="component" value="Unassembled WGS sequence"/>
</dbReference>
<feature type="transmembrane region" description="Helical" evidence="1">
    <location>
        <begin position="26"/>
        <end position="46"/>
    </location>
</feature>
<keyword evidence="1" id="KW-0812">Transmembrane</keyword>
<dbReference type="RefSeq" id="WP_183366178.1">
    <property type="nucleotide sequence ID" value="NZ_JACIEZ010000003.1"/>
</dbReference>
<evidence type="ECO:0000313" key="2">
    <source>
        <dbReference type="EMBL" id="MBB4064880.1"/>
    </source>
</evidence>
<reference evidence="2 3" key="1">
    <citation type="submission" date="2020-08" db="EMBL/GenBank/DDBJ databases">
        <title>Genomic Encyclopedia of Type Strains, Phase IV (KMG-IV): sequencing the most valuable type-strain genomes for metagenomic binning, comparative biology and taxonomic classification.</title>
        <authorList>
            <person name="Goeker M."/>
        </authorList>
    </citation>
    <scope>NUCLEOTIDE SEQUENCE [LARGE SCALE GENOMIC DNA]</scope>
    <source>
        <strain evidence="2 3">DSM 29853</strain>
    </source>
</reference>
<keyword evidence="3" id="KW-1185">Reference proteome</keyword>
<name>A0A7W6NJY2_9HYPH</name>
<keyword evidence="1" id="KW-0472">Membrane</keyword>
<evidence type="ECO:0008006" key="4">
    <source>
        <dbReference type="Google" id="ProtNLM"/>
    </source>
</evidence>